<dbReference type="CDD" id="cd08760">
    <property type="entry name" value="Cyt_b561_FRRS1_like"/>
    <property type="match status" value="1"/>
</dbReference>
<dbReference type="EMBL" id="ML732202">
    <property type="protein sequence ID" value="KAB8074887.1"/>
    <property type="molecule type" value="Genomic_DNA"/>
</dbReference>
<dbReference type="Gene3D" id="2.60.40.1210">
    <property type="entry name" value="Cellobiose dehydrogenase, cytochrome domain"/>
    <property type="match status" value="1"/>
</dbReference>
<dbReference type="InterPro" id="IPR015920">
    <property type="entry name" value="Cellobiose_DH-like_cyt"/>
</dbReference>
<sequence length="475" mass="53074">MSKSPATQAFFTWITIFSYFLITVHAEPVQYCKFGYNANKRNDEVDFCMGVTMHHNLSSNAYDMYLTMTVTRGSDLGWTAIGTGPMMTGSLMTIIYGDPLSEEPPIVSIRTTEAHRQPQLITEEDTGGADFRLLESKWQPVESSSSSPTYLAKVSLVCYSCHLWPGSNKGSSLISAKVTSLPWIWAWNNDQEFPEFSYDAHLDMHNGGYGTFYVDMSRSINNAEALPTLPSIQAGVRTLGTSDTPIDTTRASTWSKRKTIAYTHAFLMGIAFLFFFPLGVVAMRSQSSKSFKYHWIIQLTASLCVGCGAILGFVMSRGSFNSPHKAAGLMVSITLGVQGILGWRHHMVFLQVRHRTWISHAHIWTGRVVMVVGSVNFISGLLMKRLNQGWIILVSGIVVGEIACLTFWVWAWNRRKLRKSRLDASDSAMPLRADEEGDYFVLGDDGEDVKLSDMGDHDRNDNSPYDPMIPKHSSH</sequence>
<keyword evidence="5 8" id="KW-1133">Transmembrane helix</keyword>
<feature type="domain" description="Cytochrome b561" evidence="10">
    <location>
        <begin position="263"/>
        <end position="381"/>
    </location>
</feature>
<reference evidence="11 12" key="1">
    <citation type="submission" date="2019-04" db="EMBL/GenBank/DDBJ databases">
        <title>Friends and foes A comparative genomics study of 23 Aspergillus species from section Flavi.</title>
        <authorList>
            <consortium name="DOE Joint Genome Institute"/>
            <person name="Kjaerbolling I."/>
            <person name="Vesth T."/>
            <person name="Frisvad J.C."/>
            <person name="Nybo J.L."/>
            <person name="Theobald S."/>
            <person name="Kildgaard S."/>
            <person name="Isbrandt T."/>
            <person name="Kuo A."/>
            <person name="Sato A."/>
            <person name="Lyhne E.K."/>
            <person name="Kogle M.E."/>
            <person name="Wiebenga A."/>
            <person name="Kun R.S."/>
            <person name="Lubbers R.J."/>
            <person name="Makela M.R."/>
            <person name="Barry K."/>
            <person name="Chovatia M."/>
            <person name="Clum A."/>
            <person name="Daum C."/>
            <person name="Haridas S."/>
            <person name="He G."/>
            <person name="LaButti K."/>
            <person name="Lipzen A."/>
            <person name="Mondo S."/>
            <person name="Riley R."/>
            <person name="Salamov A."/>
            <person name="Simmons B.A."/>
            <person name="Magnuson J.K."/>
            <person name="Henrissat B."/>
            <person name="Mortensen U.H."/>
            <person name="Larsen T.O."/>
            <person name="Devries R.P."/>
            <person name="Grigoriev I.V."/>
            <person name="Machida M."/>
            <person name="Baker S.E."/>
            <person name="Andersen M.R."/>
        </authorList>
    </citation>
    <scope>NUCLEOTIDE SEQUENCE [LARGE SCALE GENOMIC DNA]</scope>
    <source>
        <strain evidence="11 12">CBS 151.66</strain>
    </source>
</reference>
<dbReference type="SUPFAM" id="SSF49344">
    <property type="entry name" value="CBD9-like"/>
    <property type="match status" value="1"/>
</dbReference>
<evidence type="ECO:0000313" key="11">
    <source>
        <dbReference type="EMBL" id="KAB8074887.1"/>
    </source>
</evidence>
<dbReference type="Proteomes" id="UP000326565">
    <property type="component" value="Unassembled WGS sequence"/>
</dbReference>
<dbReference type="InterPro" id="IPR006593">
    <property type="entry name" value="Cyt_b561/ferric_Rdtase_TM"/>
</dbReference>
<keyword evidence="6 8" id="KW-0472">Membrane</keyword>
<keyword evidence="12" id="KW-1185">Reference proteome</keyword>
<feature type="transmembrane region" description="Helical" evidence="8">
    <location>
        <begin position="364"/>
        <end position="383"/>
    </location>
</feature>
<proteinExistence type="predicted"/>
<keyword evidence="9" id="KW-0732">Signal</keyword>
<dbReference type="GO" id="GO:0016020">
    <property type="term" value="C:membrane"/>
    <property type="evidence" value="ECO:0007669"/>
    <property type="project" value="UniProtKB-SubCell"/>
</dbReference>
<feature type="region of interest" description="Disordered" evidence="7">
    <location>
        <begin position="444"/>
        <end position="475"/>
    </location>
</feature>
<keyword evidence="2" id="KW-0813">Transport</keyword>
<organism evidence="11 12">
    <name type="scientific">Aspergillus leporis</name>
    <dbReference type="NCBI Taxonomy" id="41062"/>
    <lineage>
        <taxon>Eukaryota</taxon>
        <taxon>Fungi</taxon>
        <taxon>Dikarya</taxon>
        <taxon>Ascomycota</taxon>
        <taxon>Pezizomycotina</taxon>
        <taxon>Eurotiomycetes</taxon>
        <taxon>Eurotiomycetidae</taxon>
        <taxon>Eurotiales</taxon>
        <taxon>Aspergillaceae</taxon>
        <taxon>Aspergillus</taxon>
        <taxon>Aspergillus subgen. Circumdati</taxon>
    </lineage>
</organism>
<evidence type="ECO:0000256" key="1">
    <source>
        <dbReference type="ARBA" id="ARBA00004370"/>
    </source>
</evidence>
<dbReference type="PANTHER" id="PTHR47797:SF3">
    <property type="entry name" value="CYTOCHROME B561 DOMAIN-CONTAINING PROTEIN"/>
    <property type="match status" value="1"/>
</dbReference>
<gene>
    <name evidence="11" type="ORF">BDV29DRAFT_156146</name>
</gene>
<evidence type="ECO:0000313" key="12">
    <source>
        <dbReference type="Proteomes" id="UP000326565"/>
    </source>
</evidence>
<evidence type="ECO:0000256" key="5">
    <source>
        <dbReference type="ARBA" id="ARBA00022989"/>
    </source>
</evidence>
<keyword evidence="4" id="KW-0249">Electron transport</keyword>
<feature type="transmembrane region" description="Helical" evidence="8">
    <location>
        <begin position="389"/>
        <end position="411"/>
    </location>
</feature>
<dbReference type="PANTHER" id="PTHR47797">
    <property type="entry name" value="DEHYDROGENASE, PUTATIVE (AFU_ORTHOLOGUE AFUA_8G05805)-RELATED"/>
    <property type="match status" value="1"/>
</dbReference>
<evidence type="ECO:0000256" key="9">
    <source>
        <dbReference type="SAM" id="SignalP"/>
    </source>
</evidence>
<dbReference type="Pfam" id="PF16010">
    <property type="entry name" value="CDH-cyt"/>
    <property type="match status" value="1"/>
</dbReference>
<feature type="compositionally biased region" description="Basic and acidic residues" evidence="7">
    <location>
        <begin position="448"/>
        <end position="461"/>
    </location>
</feature>
<protein>
    <recommendedName>
        <fullName evidence="10">Cytochrome b561 domain-containing protein</fullName>
    </recommendedName>
</protein>
<evidence type="ECO:0000256" key="8">
    <source>
        <dbReference type="SAM" id="Phobius"/>
    </source>
</evidence>
<dbReference type="InterPro" id="IPR018825">
    <property type="entry name" value="DUF2427"/>
</dbReference>
<keyword evidence="3 8" id="KW-0812">Transmembrane</keyword>
<accession>A0A5N5X484</accession>
<evidence type="ECO:0000256" key="6">
    <source>
        <dbReference type="ARBA" id="ARBA00023136"/>
    </source>
</evidence>
<feature type="chain" id="PRO_5024936775" description="Cytochrome b561 domain-containing protein" evidence="9">
    <location>
        <begin position="27"/>
        <end position="475"/>
    </location>
</feature>
<evidence type="ECO:0000256" key="3">
    <source>
        <dbReference type="ARBA" id="ARBA00022692"/>
    </source>
</evidence>
<feature type="transmembrane region" description="Helical" evidence="8">
    <location>
        <begin position="295"/>
        <end position="314"/>
    </location>
</feature>
<name>A0A5N5X484_9EURO</name>
<comment type="subcellular location">
    <subcellularLocation>
        <location evidence="1">Membrane</location>
    </subcellularLocation>
</comment>
<feature type="transmembrane region" description="Helical" evidence="8">
    <location>
        <begin position="326"/>
        <end position="343"/>
    </location>
</feature>
<evidence type="ECO:0000256" key="7">
    <source>
        <dbReference type="SAM" id="MobiDB-lite"/>
    </source>
</evidence>
<feature type="signal peptide" evidence="9">
    <location>
        <begin position="1"/>
        <end position="26"/>
    </location>
</feature>
<dbReference type="Pfam" id="PF10348">
    <property type="entry name" value="DUF2427"/>
    <property type="match status" value="1"/>
</dbReference>
<evidence type="ECO:0000256" key="2">
    <source>
        <dbReference type="ARBA" id="ARBA00022448"/>
    </source>
</evidence>
<dbReference type="SMART" id="SM00665">
    <property type="entry name" value="B561"/>
    <property type="match status" value="1"/>
</dbReference>
<dbReference type="OrthoDB" id="19261at2759"/>
<dbReference type="CDD" id="cd09630">
    <property type="entry name" value="CDH_like_cytochrome"/>
    <property type="match status" value="1"/>
</dbReference>
<feature type="transmembrane region" description="Helical" evidence="8">
    <location>
        <begin position="261"/>
        <end position="283"/>
    </location>
</feature>
<evidence type="ECO:0000259" key="10">
    <source>
        <dbReference type="SMART" id="SM00665"/>
    </source>
</evidence>
<dbReference type="AlphaFoldDB" id="A0A5N5X484"/>
<dbReference type="Gene3D" id="1.20.120.1770">
    <property type="match status" value="1"/>
</dbReference>
<evidence type="ECO:0000256" key="4">
    <source>
        <dbReference type="ARBA" id="ARBA00022982"/>
    </source>
</evidence>